<dbReference type="PANTHER" id="PTHR18916">
    <property type="entry name" value="DYNACTIN 1-RELATED MICROTUBULE-BINDING"/>
    <property type="match status" value="1"/>
</dbReference>
<feature type="compositionally biased region" description="Basic and acidic residues" evidence="2">
    <location>
        <begin position="387"/>
        <end position="397"/>
    </location>
</feature>
<feature type="compositionally biased region" description="Acidic residues" evidence="2">
    <location>
        <begin position="868"/>
        <end position="879"/>
    </location>
</feature>
<keyword evidence="1" id="KW-0175">Coiled coil</keyword>
<feature type="domain" description="CAP-Gly" evidence="3">
    <location>
        <begin position="40"/>
        <end position="82"/>
    </location>
</feature>
<accession>A0A915MBY6</accession>
<feature type="region of interest" description="Disordered" evidence="2">
    <location>
        <begin position="371"/>
        <end position="493"/>
    </location>
</feature>
<feature type="coiled-coil region" evidence="1">
    <location>
        <begin position="504"/>
        <end position="580"/>
    </location>
</feature>
<evidence type="ECO:0000313" key="5">
    <source>
        <dbReference type="WBParaSite" id="scaffold35807_cov292.g22713"/>
    </source>
</evidence>
<feature type="compositionally biased region" description="Polar residues" evidence="2">
    <location>
        <begin position="483"/>
        <end position="493"/>
    </location>
</feature>
<dbReference type="Proteomes" id="UP000887561">
    <property type="component" value="Unplaced"/>
</dbReference>
<dbReference type="Pfam" id="PF01302">
    <property type="entry name" value="CAP_GLY"/>
    <property type="match status" value="1"/>
</dbReference>
<dbReference type="SMART" id="SM01052">
    <property type="entry name" value="CAP_GLY"/>
    <property type="match status" value="1"/>
</dbReference>
<dbReference type="PROSITE" id="PS00845">
    <property type="entry name" value="CAP_GLY_1"/>
    <property type="match status" value="1"/>
</dbReference>
<proteinExistence type="predicted"/>
<evidence type="ECO:0000256" key="1">
    <source>
        <dbReference type="SAM" id="Coils"/>
    </source>
</evidence>
<feature type="compositionally biased region" description="Low complexity" evidence="2">
    <location>
        <begin position="288"/>
        <end position="298"/>
    </location>
</feature>
<feature type="compositionally biased region" description="Basic and acidic residues" evidence="2">
    <location>
        <begin position="300"/>
        <end position="309"/>
    </location>
</feature>
<protein>
    <submittedName>
        <fullName evidence="5">CAP-Gly domain-containing protein</fullName>
    </submittedName>
</protein>
<dbReference type="InterPro" id="IPR036859">
    <property type="entry name" value="CAP-Gly_dom_sf"/>
</dbReference>
<sequence>MENKLGLIQNQPDSGIVSRSGLGKRVIVNGHYGGVLRYMGHVAGKEGIFCGIELDQPVGKNDGTHEGAFYFGCRPGHGVFAPCHKVQMETMRRQTTEKGGKASLIAKAERTLSRSAMPSLNIERNISEIPSTSTQIPQMPMDWSLMSMSTVSNNSDSSYVIRNHNIDLMANSQATYTVFESDCYPRTFRPDESVILDGPSLGMDLPVITSPEPEEGDEDMAETPMAETKNFTNGLINLKSENRQNRSHLILEGLEQGNKEENKLSNNKVMADGKMVVDNACYFRTTNVSNSHNNNNANPHLKEKASSKEEKKTRASLFCGADFVCVTSIFQTIPMATQNHSAAARSKPKVPSKSQMVMEQLKASMEAEKLRAKKEIRSKLVTTPNKGGEKRGDDVGKSKSTTNVTTTRGDAVTPSRSAETNASTPTSTLGRRKELAKYPSSDNRMPRTFQRALTSSNTPSKPLSAGRNITSRQVLGSKENTTKENPSLKTPTKNSTKIIANLVNKEANEQKQKLTEQLKVIERLEKELKNEKKMANFFVILCKNFNEKNINAQKQVNKLENLLEQNNSNHELEMQKLADKWKNDFQKVDELHKNEVEDVRNLLQAEQQTKLEQFQLEYEQTLKEYENKVAEMKSQFAEQEEKHLLNESQRNRRLMDELTSRSYELQLKNEELARLRSENRELQLKVETIAEKDVQIIKLENKNSELREGVYRLKQIEKNLISQIDVLNHQLSQAINKTKEIEKDKEILEYRLTDDFKSPRSSTTTTPLNFHTRTPLITTAERPNSSCLSLGRTQPSLENDMAKSVDSALSLVKCYQQEGRSKSQNTPTKIYTPRECYELPDPSPVEECNSPVSFADQQQPQRTIDFGEVNEDEEDSLPQ</sequence>
<evidence type="ECO:0000256" key="2">
    <source>
        <dbReference type="SAM" id="MobiDB-lite"/>
    </source>
</evidence>
<dbReference type="Gene3D" id="2.30.30.190">
    <property type="entry name" value="CAP Gly-rich-like domain"/>
    <property type="match status" value="1"/>
</dbReference>
<keyword evidence="4" id="KW-1185">Reference proteome</keyword>
<organism evidence="4 5">
    <name type="scientific">Meloidogyne javanica</name>
    <name type="common">Root-knot nematode worm</name>
    <dbReference type="NCBI Taxonomy" id="6303"/>
    <lineage>
        <taxon>Eukaryota</taxon>
        <taxon>Metazoa</taxon>
        <taxon>Ecdysozoa</taxon>
        <taxon>Nematoda</taxon>
        <taxon>Chromadorea</taxon>
        <taxon>Rhabditida</taxon>
        <taxon>Tylenchina</taxon>
        <taxon>Tylenchomorpha</taxon>
        <taxon>Tylenchoidea</taxon>
        <taxon>Meloidogynidae</taxon>
        <taxon>Meloidogyninae</taxon>
        <taxon>Meloidogyne</taxon>
        <taxon>Meloidogyne incognita group</taxon>
    </lineage>
</organism>
<feature type="region of interest" description="Disordered" evidence="2">
    <location>
        <begin position="288"/>
        <end position="309"/>
    </location>
</feature>
<dbReference type="InterPro" id="IPR000938">
    <property type="entry name" value="CAP-Gly_domain"/>
</dbReference>
<reference evidence="5" key="1">
    <citation type="submission" date="2022-11" db="UniProtKB">
        <authorList>
            <consortium name="WormBaseParasite"/>
        </authorList>
    </citation>
    <scope>IDENTIFICATION</scope>
</reference>
<dbReference type="PANTHER" id="PTHR18916:SF93">
    <property type="entry name" value="RESTIN HOMOLOG"/>
    <property type="match status" value="1"/>
</dbReference>
<feature type="compositionally biased region" description="Polar residues" evidence="2">
    <location>
        <begin position="850"/>
        <end position="862"/>
    </location>
</feature>
<feature type="coiled-coil region" evidence="1">
    <location>
        <begin position="604"/>
        <end position="692"/>
    </location>
</feature>
<name>A0A915MBY6_MELJA</name>
<dbReference type="WBParaSite" id="scaffold35807_cov292.g22713">
    <property type="protein sequence ID" value="scaffold35807_cov292.g22713"/>
    <property type="gene ID" value="scaffold35807_cov292.g22713"/>
</dbReference>
<dbReference type="SUPFAM" id="SSF74924">
    <property type="entry name" value="Cap-Gly domain"/>
    <property type="match status" value="1"/>
</dbReference>
<evidence type="ECO:0000313" key="4">
    <source>
        <dbReference type="Proteomes" id="UP000887561"/>
    </source>
</evidence>
<feature type="compositionally biased region" description="Polar residues" evidence="2">
    <location>
        <begin position="451"/>
        <end position="474"/>
    </location>
</feature>
<feature type="compositionally biased region" description="Polar residues" evidence="2">
    <location>
        <begin position="398"/>
        <end position="429"/>
    </location>
</feature>
<evidence type="ECO:0000259" key="3">
    <source>
        <dbReference type="PROSITE" id="PS50245"/>
    </source>
</evidence>
<feature type="region of interest" description="Disordered" evidence="2">
    <location>
        <begin position="822"/>
        <end position="879"/>
    </location>
</feature>
<dbReference type="PROSITE" id="PS50245">
    <property type="entry name" value="CAP_GLY_2"/>
    <property type="match status" value="1"/>
</dbReference>
<dbReference type="AlphaFoldDB" id="A0A915MBY6"/>